<feature type="domain" description="NIPSNAP" evidence="2">
    <location>
        <begin position="155"/>
        <end position="258"/>
    </location>
</feature>
<dbReference type="STRING" id="1176587.A8C56_18340"/>
<dbReference type="SUPFAM" id="SSF54909">
    <property type="entry name" value="Dimeric alpha+beta barrel"/>
    <property type="match status" value="1"/>
</dbReference>
<evidence type="ECO:0000256" key="1">
    <source>
        <dbReference type="SAM" id="SignalP"/>
    </source>
</evidence>
<dbReference type="EMBL" id="CP015772">
    <property type="protein sequence ID" value="ANH82673.1"/>
    <property type="molecule type" value="Genomic_DNA"/>
</dbReference>
<evidence type="ECO:0000259" key="2">
    <source>
        <dbReference type="Pfam" id="PF07978"/>
    </source>
</evidence>
<dbReference type="RefSeq" id="WP_067759292.1">
    <property type="nucleotide sequence ID" value="NZ_CP015772.1"/>
</dbReference>
<name>A0A1A9I538_9BACT</name>
<sequence>MKQLFTGILLLLIAPSIARAQRVPAVREYYQLTVYHYSTTRQEEELDRYLQNALVPALHKLRLMRVGVFKALDNDTALQKKIYVLIPFRGLEQWSQLDQRLLQDNGYRHAAGDYMNAPNKAGAYDRMETILMRSFSGAPTLEVPQLKGDKNDRVYELRSYESTTEKQFRSKVKMFNAGNEIGIFKRLGFNAVFYGEVLAGCRMPNLMYMTTHENRAAREQNWKNFGNDRDWKNLNLLEEYKDNVSHIDVTFLKATPYSDL</sequence>
<dbReference type="InterPro" id="IPR011008">
    <property type="entry name" value="Dimeric_a/b-barrel"/>
</dbReference>
<dbReference type="OrthoDB" id="192769at2"/>
<gene>
    <name evidence="3" type="ORF">A8C56_18340</name>
</gene>
<protein>
    <submittedName>
        <fullName evidence="3">NIPSNAP family containing protein</fullName>
    </submittedName>
</protein>
<reference evidence="3 4" key="1">
    <citation type="submission" date="2016-05" db="EMBL/GenBank/DDBJ databases">
        <title>Niabella ginsenosidivorans BS26 whole genome sequencing.</title>
        <authorList>
            <person name="Im W.T."/>
            <person name="Siddiqi M.Z."/>
        </authorList>
    </citation>
    <scope>NUCLEOTIDE SEQUENCE [LARGE SCALE GENOMIC DNA]</scope>
    <source>
        <strain evidence="3 4">BS26</strain>
    </source>
</reference>
<keyword evidence="1" id="KW-0732">Signal</keyword>
<dbReference type="Gene3D" id="3.30.70.100">
    <property type="match status" value="2"/>
</dbReference>
<dbReference type="AlphaFoldDB" id="A0A1A9I538"/>
<proteinExistence type="predicted"/>
<feature type="chain" id="PRO_5008389884" evidence="1">
    <location>
        <begin position="21"/>
        <end position="260"/>
    </location>
</feature>
<dbReference type="KEGG" id="nia:A8C56_18340"/>
<evidence type="ECO:0000313" key="4">
    <source>
        <dbReference type="Proteomes" id="UP000077667"/>
    </source>
</evidence>
<dbReference type="Proteomes" id="UP000077667">
    <property type="component" value="Chromosome"/>
</dbReference>
<dbReference type="InterPro" id="IPR012577">
    <property type="entry name" value="NIPSNAP"/>
</dbReference>
<feature type="signal peptide" evidence="1">
    <location>
        <begin position="1"/>
        <end position="20"/>
    </location>
</feature>
<organism evidence="3 4">
    <name type="scientific">Niabella ginsenosidivorans</name>
    <dbReference type="NCBI Taxonomy" id="1176587"/>
    <lineage>
        <taxon>Bacteria</taxon>
        <taxon>Pseudomonadati</taxon>
        <taxon>Bacteroidota</taxon>
        <taxon>Chitinophagia</taxon>
        <taxon>Chitinophagales</taxon>
        <taxon>Chitinophagaceae</taxon>
        <taxon>Niabella</taxon>
    </lineage>
</organism>
<accession>A0A1A9I538</accession>
<evidence type="ECO:0000313" key="3">
    <source>
        <dbReference type="EMBL" id="ANH82673.1"/>
    </source>
</evidence>
<keyword evidence="4" id="KW-1185">Reference proteome</keyword>
<dbReference type="Pfam" id="PF07978">
    <property type="entry name" value="NIPSNAP"/>
    <property type="match status" value="1"/>
</dbReference>